<dbReference type="Proteomes" id="UP000284841">
    <property type="component" value="Unassembled WGS sequence"/>
</dbReference>
<name>A0A415DWZ5_9FIRM</name>
<evidence type="ECO:0000313" key="5">
    <source>
        <dbReference type="Proteomes" id="UP000284841"/>
    </source>
</evidence>
<proteinExistence type="predicted"/>
<evidence type="ECO:0000259" key="3">
    <source>
        <dbReference type="Pfam" id="PF00171"/>
    </source>
</evidence>
<gene>
    <name evidence="4" type="ORF">DW099_15910</name>
</gene>
<dbReference type="GeneID" id="83002617"/>
<evidence type="ECO:0000313" key="4">
    <source>
        <dbReference type="EMBL" id="RHJ85182.1"/>
    </source>
</evidence>
<dbReference type="PANTHER" id="PTHR11699">
    <property type="entry name" value="ALDEHYDE DEHYDROGENASE-RELATED"/>
    <property type="match status" value="1"/>
</dbReference>
<keyword evidence="5" id="KW-1185">Reference proteome</keyword>
<dbReference type="InterPro" id="IPR016161">
    <property type="entry name" value="Ald_DH/histidinol_DH"/>
</dbReference>
<dbReference type="NCBIfam" id="NF011927">
    <property type="entry name" value="PRK15398.1"/>
    <property type="match status" value="1"/>
</dbReference>
<dbReference type="PIRSF" id="PIRSF036410">
    <property type="entry name" value="EutE_PduP"/>
    <property type="match status" value="1"/>
</dbReference>
<dbReference type="InterPro" id="IPR012408">
    <property type="entry name" value="Acetald_propionald_DH-rel"/>
</dbReference>
<comment type="caution">
    <text evidence="4">The sequence shown here is derived from an EMBL/GenBank/DDBJ whole genome shotgun (WGS) entry which is preliminary data.</text>
</comment>
<dbReference type="InterPro" id="IPR015590">
    <property type="entry name" value="Aldehyde_DH_dom"/>
</dbReference>
<dbReference type="RefSeq" id="WP_067532575.1">
    <property type="nucleotide sequence ID" value="NZ_AP025567.1"/>
</dbReference>
<dbReference type="STRING" id="1776384.GCA_900086585_00189"/>
<dbReference type="AlphaFoldDB" id="A0A415DWZ5"/>
<accession>A0A415DWZ5</accession>
<dbReference type="Gene3D" id="3.40.309.10">
    <property type="entry name" value="Aldehyde Dehydrogenase, Chain A, domain 2"/>
    <property type="match status" value="1"/>
</dbReference>
<organism evidence="4 5">
    <name type="scientific">Emergencia timonensis</name>
    <dbReference type="NCBI Taxonomy" id="1776384"/>
    <lineage>
        <taxon>Bacteria</taxon>
        <taxon>Bacillati</taxon>
        <taxon>Bacillota</taxon>
        <taxon>Clostridia</taxon>
        <taxon>Peptostreptococcales</taxon>
        <taxon>Anaerovoracaceae</taxon>
        <taxon>Emergencia</taxon>
    </lineage>
</organism>
<dbReference type="GO" id="GO:0008774">
    <property type="term" value="F:acetaldehyde dehydrogenase (acetylating) activity"/>
    <property type="evidence" value="ECO:0007669"/>
    <property type="project" value="InterPro"/>
</dbReference>
<dbReference type="OrthoDB" id="9804734at2"/>
<sequence>MTVDEKTIERIVQRVTQELSGTMKPSGETTTLKYLYDDVDEAVNAAYSAQKQFLKFKIEERKRITDSIRSVCMAHAEEMAEMELAETHYGNYPDKLMKMKGAITMTPSVEDLAADINANDGGMAMYEHAPFGVIGALTPSTNPPETVIANAIMMIAAGNSVVFSTHPGAFQSSCRAVELVAEAIEAAGGPRNLVVSLNNPTMARTTEMMNHPKVTMLCATGGPGVVKSILSCGKKGIGAGAGNPPVFVDACADIPKAARDIVAGAGYENNTPCIAEKEIIVVDSVADELLSNMVNAGAYLIKDRFIIEQLTKLCMPKADSPNKELIGRSPAYILSKIGVTIPENTRIAVFEAPADHMLVMNEQMMPIIPLVRVKDAAEGIALSCEAEHGRRHTALCHSKNMDVVTELARRIQTTIFVVNGSCFNGLGFNGGIGPNALTIAGPTGEGPTTPRTFTRKRKLVMVDNFNIR</sequence>
<evidence type="ECO:0000256" key="1">
    <source>
        <dbReference type="ARBA" id="ARBA00023002"/>
    </source>
</evidence>
<dbReference type="InterPro" id="IPR016163">
    <property type="entry name" value="Ald_DH_C"/>
</dbReference>
<reference evidence="4 5" key="1">
    <citation type="submission" date="2018-08" db="EMBL/GenBank/DDBJ databases">
        <title>A genome reference for cultivated species of the human gut microbiota.</title>
        <authorList>
            <person name="Zou Y."/>
            <person name="Xue W."/>
            <person name="Luo G."/>
        </authorList>
    </citation>
    <scope>NUCLEOTIDE SEQUENCE [LARGE SCALE GENOMIC DNA]</scope>
    <source>
        <strain evidence="4 5">AM07-24</strain>
    </source>
</reference>
<keyword evidence="2" id="KW-0520">NAD</keyword>
<feature type="domain" description="Aldehyde dehydrogenase" evidence="3">
    <location>
        <begin position="37"/>
        <end position="296"/>
    </location>
</feature>
<dbReference type="SUPFAM" id="SSF53720">
    <property type="entry name" value="ALDH-like"/>
    <property type="match status" value="1"/>
</dbReference>
<dbReference type="InterPro" id="IPR016162">
    <property type="entry name" value="Ald_DH_N"/>
</dbReference>
<dbReference type="Pfam" id="PF00171">
    <property type="entry name" value="Aldedh"/>
    <property type="match status" value="1"/>
</dbReference>
<dbReference type="EMBL" id="QRMS01000005">
    <property type="protein sequence ID" value="RHJ85182.1"/>
    <property type="molecule type" value="Genomic_DNA"/>
</dbReference>
<protein>
    <submittedName>
        <fullName evidence="4">Aldehyde dehydrogenase family protein</fullName>
    </submittedName>
</protein>
<evidence type="ECO:0000256" key="2">
    <source>
        <dbReference type="ARBA" id="ARBA00023027"/>
    </source>
</evidence>
<dbReference type="Gene3D" id="3.40.605.10">
    <property type="entry name" value="Aldehyde Dehydrogenase, Chain A, domain 1"/>
    <property type="match status" value="1"/>
</dbReference>
<keyword evidence="1" id="KW-0560">Oxidoreductase</keyword>